<protein>
    <submittedName>
        <fullName evidence="1">Uncharacterized protein</fullName>
    </submittedName>
</protein>
<organism evidence="1 2">
    <name type="scientific">Candidatus Desulfobia pelagia</name>
    <dbReference type="NCBI Taxonomy" id="2841692"/>
    <lineage>
        <taxon>Bacteria</taxon>
        <taxon>Pseudomonadati</taxon>
        <taxon>Thermodesulfobacteriota</taxon>
        <taxon>Desulfobulbia</taxon>
        <taxon>Desulfobulbales</taxon>
        <taxon>Desulfobulbaceae</taxon>
        <taxon>Candidatus Desulfobia</taxon>
    </lineage>
</organism>
<dbReference type="Proteomes" id="UP000614424">
    <property type="component" value="Unassembled WGS sequence"/>
</dbReference>
<dbReference type="PROSITE" id="PS51257">
    <property type="entry name" value="PROKAR_LIPOPROTEIN"/>
    <property type="match status" value="1"/>
</dbReference>
<gene>
    <name evidence="1" type="ORF">H8E41_10805</name>
</gene>
<name>A0A8J6NH23_9BACT</name>
<comment type="caution">
    <text evidence="1">The sequence shown here is derived from an EMBL/GenBank/DDBJ whole genome shotgun (WGS) entry which is preliminary data.</text>
</comment>
<proteinExistence type="predicted"/>
<reference evidence="1 2" key="1">
    <citation type="submission" date="2020-08" db="EMBL/GenBank/DDBJ databases">
        <title>Bridging the membrane lipid divide: bacteria of the FCB group superphylum have the potential to synthesize archaeal ether lipids.</title>
        <authorList>
            <person name="Villanueva L."/>
            <person name="Von Meijenfeldt F.A.B."/>
            <person name="Westbye A.B."/>
            <person name="Yadav S."/>
            <person name="Hopmans E.C."/>
            <person name="Dutilh B.E."/>
            <person name="Sinninghe Damste J.S."/>
        </authorList>
    </citation>
    <scope>NUCLEOTIDE SEQUENCE [LARGE SCALE GENOMIC DNA]</scope>
    <source>
        <strain evidence="1">NIOZ-UU47</strain>
    </source>
</reference>
<dbReference type="AlphaFoldDB" id="A0A8J6NH23"/>
<sequence length="100" mass="11294">MQNKHRMALAVMGLIFIFIVSGGCSLLPPKESDPVVSGLQELDAYAWDCFGRGRDYMQEGRYELAKQQFSFAAASAVSETLYEDAVDGIRRVDRIIMERR</sequence>
<accession>A0A8J6NH23</accession>
<evidence type="ECO:0000313" key="2">
    <source>
        <dbReference type="Proteomes" id="UP000614424"/>
    </source>
</evidence>
<evidence type="ECO:0000313" key="1">
    <source>
        <dbReference type="EMBL" id="MBC8318384.1"/>
    </source>
</evidence>
<dbReference type="EMBL" id="JACNJZ010000155">
    <property type="protein sequence ID" value="MBC8318384.1"/>
    <property type="molecule type" value="Genomic_DNA"/>
</dbReference>